<evidence type="ECO:0000313" key="2">
    <source>
        <dbReference type="Proteomes" id="UP000800200"/>
    </source>
</evidence>
<dbReference type="EMBL" id="ML994729">
    <property type="protein sequence ID" value="KAF2175606.1"/>
    <property type="molecule type" value="Genomic_DNA"/>
</dbReference>
<proteinExistence type="predicted"/>
<evidence type="ECO:0000313" key="1">
    <source>
        <dbReference type="EMBL" id="KAF2175606.1"/>
    </source>
</evidence>
<dbReference type="AlphaFoldDB" id="A0A6A6DDC1"/>
<keyword evidence="2" id="KW-1185">Reference proteome</keyword>
<reference evidence="1" key="1">
    <citation type="journal article" date="2020" name="Stud. Mycol.">
        <title>101 Dothideomycetes genomes: a test case for predicting lifestyles and emergence of pathogens.</title>
        <authorList>
            <person name="Haridas S."/>
            <person name="Albert R."/>
            <person name="Binder M."/>
            <person name="Bloem J."/>
            <person name="Labutti K."/>
            <person name="Salamov A."/>
            <person name="Andreopoulos B."/>
            <person name="Baker S."/>
            <person name="Barry K."/>
            <person name="Bills G."/>
            <person name="Bluhm B."/>
            <person name="Cannon C."/>
            <person name="Castanera R."/>
            <person name="Culley D."/>
            <person name="Daum C."/>
            <person name="Ezra D."/>
            <person name="Gonzalez J."/>
            <person name="Henrissat B."/>
            <person name="Kuo A."/>
            <person name="Liang C."/>
            <person name="Lipzen A."/>
            <person name="Lutzoni F."/>
            <person name="Magnuson J."/>
            <person name="Mondo S."/>
            <person name="Nolan M."/>
            <person name="Ohm R."/>
            <person name="Pangilinan J."/>
            <person name="Park H.-J."/>
            <person name="Ramirez L."/>
            <person name="Alfaro M."/>
            <person name="Sun H."/>
            <person name="Tritt A."/>
            <person name="Yoshinaga Y."/>
            <person name="Zwiers L.-H."/>
            <person name="Turgeon B."/>
            <person name="Goodwin S."/>
            <person name="Spatafora J."/>
            <person name="Crous P."/>
            <person name="Grigoriev I."/>
        </authorList>
    </citation>
    <scope>NUCLEOTIDE SEQUENCE</scope>
    <source>
        <strain evidence="1">CBS 207.26</strain>
    </source>
</reference>
<accession>A0A6A6DDC1</accession>
<sequence>MLNEGENPVYTGPTVKPKYRICLRCSKRIDQTSSLCVLKEGKVKCEYCVKQRKPCDEVPIEFRSEVNRLLTQRERLENEGDVDQSAQLSEALADASRSYVKRVTAAVNQNKKRGFKKQPKGDDIQLAQLNALEKISSSLEGILDVMRYTVRILKFHSFQNNIALVTLRRLSNIV</sequence>
<organism evidence="1 2">
    <name type="scientific">Zopfia rhizophila CBS 207.26</name>
    <dbReference type="NCBI Taxonomy" id="1314779"/>
    <lineage>
        <taxon>Eukaryota</taxon>
        <taxon>Fungi</taxon>
        <taxon>Dikarya</taxon>
        <taxon>Ascomycota</taxon>
        <taxon>Pezizomycotina</taxon>
        <taxon>Dothideomycetes</taxon>
        <taxon>Dothideomycetes incertae sedis</taxon>
        <taxon>Zopfiaceae</taxon>
        <taxon>Zopfia</taxon>
    </lineage>
</organism>
<name>A0A6A6DDC1_9PEZI</name>
<dbReference type="OrthoDB" id="3945052at2759"/>
<protein>
    <submittedName>
        <fullName evidence="1">Uncharacterized protein</fullName>
    </submittedName>
</protein>
<dbReference type="Proteomes" id="UP000800200">
    <property type="component" value="Unassembled WGS sequence"/>
</dbReference>
<gene>
    <name evidence="1" type="ORF">K469DRAFT_66103</name>
</gene>